<proteinExistence type="predicted"/>
<evidence type="ECO:0000313" key="2">
    <source>
        <dbReference type="Ensembl" id="ENSCCRP00020086902.1"/>
    </source>
</evidence>
<accession>A0A8C2J0I6</accession>
<evidence type="ECO:0000256" key="1">
    <source>
        <dbReference type="SAM" id="SignalP"/>
    </source>
</evidence>
<name>A0A8C2J0I6_CYPCA</name>
<feature type="signal peptide" evidence="1">
    <location>
        <begin position="1"/>
        <end position="16"/>
    </location>
</feature>
<dbReference type="AlphaFoldDB" id="A0A8C2J0I6"/>
<feature type="chain" id="PRO_5034437854" evidence="1">
    <location>
        <begin position="17"/>
        <end position="157"/>
    </location>
</feature>
<keyword evidence="1" id="KW-0732">Signal</keyword>
<protein>
    <submittedName>
        <fullName evidence="2">Urotensin-related peptide 1</fullName>
    </submittedName>
</protein>
<reference evidence="2" key="1">
    <citation type="submission" date="2025-08" db="UniProtKB">
        <authorList>
            <consortium name="Ensembl"/>
        </authorList>
    </citation>
    <scope>IDENTIFICATION</scope>
</reference>
<evidence type="ECO:0000313" key="3">
    <source>
        <dbReference type="Proteomes" id="UP000694701"/>
    </source>
</evidence>
<sequence>MLSLALLYILAVVCSALRTDAMPLYSDTALPQQEELIQKLVAEVEDRQNNDLTEQRDIKTVLPVLLQRGAKETLQQEKINNMEEDFKAVILKLAAANNLRSQGYLRSEQNLPKNNKRGEQLKRLNRVSVLIYIIYVVQIKIYQFHEKKKQQQLLKII</sequence>
<dbReference type="Proteomes" id="UP000694701">
    <property type="component" value="Unplaced"/>
</dbReference>
<dbReference type="Ensembl" id="ENSCCRT00020095053.1">
    <property type="protein sequence ID" value="ENSCCRP00020086902.1"/>
    <property type="gene ID" value="ENSCCRG00020039998.1"/>
</dbReference>
<organism evidence="2 3">
    <name type="scientific">Cyprinus carpio</name>
    <name type="common">Common carp</name>
    <dbReference type="NCBI Taxonomy" id="7962"/>
    <lineage>
        <taxon>Eukaryota</taxon>
        <taxon>Metazoa</taxon>
        <taxon>Chordata</taxon>
        <taxon>Craniata</taxon>
        <taxon>Vertebrata</taxon>
        <taxon>Euteleostomi</taxon>
        <taxon>Actinopterygii</taxon>
        <taxon>Neopterygii</taxon>
        <taxon>Teleostei</taxon>
        <taxon>Ostariophysi</taxon>
        <taxon>Cypriniformes</taxon>
        <taxon>Cyprinidae</taxon>
        <taxon>Cyprininae</taxon>
        <taxon>Cyprinus</taxon>
    </lineage>
</organism>